<dbReference type="EMBL" id="PSZM01000001">
    <property type="protein sequence ID" value="PQL95394.1"/>
    <property type="molecule type" value="Genomic_DNA"/>
</dbReference>
<dbReference type="Gene3D" id="3.30.565.10">
    <property type="entry name" value="Histidine kinase-like ATPase, C-terminal domain"/>
    <property type="match status" value="1"/>
</dbReference>
<dbReference type="Gene3D" id="3.30.230.80">
    <property type="match status" value="1"/>
</dbReference>
<gene>
    <name evidence="6" type="ORF">C4S77_00930</name>
</gene>
<feature type="binding site" evidence="5">
    <location>
        <position position="35"/>
    </location>
    <ligand>
        <name>ATP</name>
        <dbReference type="ChEBI" id="CHEBI:30616"/>
    </ligand>
</feature>
<accession>A0A2S8AG90</accession>
<dbReference type="GO" id="GO:0005524">
    <property type="term" value="F:ATP binding"/>
    <property type="evidence" value="ECO:0007669"/>
    <property type="project" value="UniProtKB-KW"/>
</dbReference>
<dbReference type="OrthoDB" id="9802640at2"/>
<dbReference type="InterPro" id="IPR020568">
    <property type="entry name" value="Ribosomal_Su5_D2-typ_SF"/>
</dbReference>
<proteinExistence type="inferred from homology"/>
<dbReference type="SUPFAM" id="SSF54211">
    <property type="entry name" value="Ribosomal protein S5 domain 2-like"/>
    <property type="match status" value="1"/>
</dbReference>
<keyword evidence="3 5" id="KW-0067">ATP-binding</keyword>
<dbReference type="Proteomes" id="UP000238042">
    <property type="component" value="Unassembled WGS sequence"/>
</dbReference>
<evidence type="ECO:0000256" key="5">
    <source>
        <dbReference type="PIRSR" id="PIRSR002583-1"/>
    </source>
</evidence>
<dbReference type="AlphaFoldDB" id="A0A2S8AG90"/>
<organism evidence="6 7">
    <name type="scientific">Apibacter adventoris</name>
    <dbReference type="NCBI Taxonomy" id="1679466"/>
    <lineage>
        <taxon>Bacteria</taxon>
        <taxon>Pseudomonadati</taxon>
        <taxon>Bacteroidota</taxon>
        <taxon>Flavobacteriia</taxon>
        <taxon>Flavobacteriales</taxon>
        <taxon>Weeksellaceae</taxon>
        <taxon>Apibacter</taxon>
    </lineage>
</organism>
<dbReference type="GO" id="GO:0016887">
    <property type="term" value="F:ATP hydrolysis activity"/>
    <property type="evidence" value="ECO:0007669"/>
    <property type="project" value="InterPro"/>
</dbReference>
<dbReference type="GO" id="GO:0140662">
    <property type="term" value="F:ATP-dependent protein folding chaperone"/>
    <property type="evidence" value="ECO:0007669"/>
    <property type="project" value="InterPro"/>
</dbReference>
<evidence type="ECO:0000256" key="3">
    <source>
        <dbReference type="ARBA" id="ARBA00022840"/>
    </source>
</evidence>
<keyword evidence="7" id="KW-1185">Reference proteome</keyword>
<dbReference type="Pfam" id="PF00183">
    <property type="entry name" value="HSP90"/>
    <property type="match status" value="1"/>
</dbReference>
<evidence type="ECO:0000256" key="4">
    <source>
        <dbReference type="ARBA" id="ARBA00023186"/>
    </source>
</evidence>
<evidence type="ECO:0000313" key="6">
    <source>
        <dbReference type="EMBL" id="PQL95394.1"/>
    </source>
</evidence>
<evidence type="ECO:0000313" key="7">
    <source>
        <dbReference type="Proteomes" id="UP000238042"/>
    </source>
</evidence>
<feature type="binding site" evidence="5">
    <location>
        <position position="305"/>
    </location>
    <ligand>
        <name>ATP</name>
        <dbReference type="ChEBI" id="CHEBI:30616"/>
    </ligand>
</feature>
<dbReference type="PANTHER" id="PTHR11528">
    <property type="entry name" value="HEAT SHOCK PROTEIN 90 FAMILY MEMBER"/>
    <property type="match status" value="1"/>
</dbReference>
<comment type="similarity">
    <text evidence="1">Belongs to the heat shock protein 90 family.</text>
</comment>
<dbReference type="InterPro" id="IPR037196">
    <property type="entry name" value="HSP90_C"/>
</dbReference>
<feature type="binding site" evidence="5">
    <location>
        <position position="39"/>
    </location>
    <ligand>
        <name>ATP</name>
        <dbReference type="ChEBI" id="CHEBI:30616"/>
    </ligand>
</feature>
<comment type="caution">
    <text evidence="6">The sequence shown here is derived from an EMBL/GenBank/DDBJ whole genome shotgun (WGS) entry which is preliminary data.</text>
</comment>
<dbReference type="SUPFAM" id="SSF55874">
    <property type="entry name" value="ATPase domain of HSP90 chaperone/DNA topoisomerase II/histidine kinase"/>
    <property type="match status" value="1"/>
</dbReference>
<dbReference type="RefSeq" id="WP_105245369.1">
    <property type="nucleotide sequence ID" value="NZ_PSZM01000001.1"/>
</dbReference>
<dbReference type="Gene3D" id="1.20.120.790">
    <property type="entry name" value="Heat shock protein 90, C-terminal domain"/>
    <property type="match status" value="1"/>
</dbReference>
<feature type="binding site" evidence="5">
    <location>
        <position position="159"/>
    </location>
    <ligand>
        <name>ATP</name>
        <dbReference type="ChEBI" id="CHEBI:30616"/>
    </ligand>
</feature>
<dbReference type="PIRSF" id="PIRSF002583">
    <property type="entry name" value="Hsp90"/>
    <property type="match status" value="1"/>
</dbReference>
<dbReference type="GO" id="GO:0051082">
    <property type="term" value="F:unfolded protein binding"/>
    <property type="evidence" value="ECO:0007669"/>
    <property type="project" value="InterPro"/>
</dbReference>
<reference evidence="6 7" key="1">
    <citation type="submission" date="2018-02" db="EMBL/GenBank/DDBJ databases">
        <title>Genome sequences of Apibacter spp., gut symbionts of Asian honey bees.</title>
        <authorList>
            <person name="Kwong W.K."/>
            <person name="Steele M.I."/>
            <person name="Moran N.A."/>
        </authorList>
    </citation>
    <scope>NUCLEOTIDE SEQUENCE [LARGE SCALE GENOMIC DNA]</scope>
    <source>
        <strain evidence="7">wkB301</strain>
    </source>
</reference>
<evidence type="ECO:0000256" key="1">
    <source>
        <dbReference type="ARBA" id="ARBA00008239"/>
    </source>
</evidence>
<keyword evidence="2 5" id="KW-0547">Nucleotide-binding</keyword>
<dbReference type="InterPro" id="IPR036890">
    <property type="entry name" value="HATPase_C_sf"/>
</dbReference>
<sequence length="603" mass="69571">MQAEDNKYLFQVNLKGMIELLSEHIYSAPNVFIRELLQNGIDAVTARKNLDEIEGEINIFLKEEQEIPQLIFEDNGIGLSEEEVHQFLSVIGQSSKKREIDEKDFIGKFGIGMLSCLVVSNEIIVETRSLLKNKGICWKGKADGTYTVEPTENMQMIGTRVILTPKKEWKTLFKEDEIKKNVLYYGDALPIQINFISNKGKEILVDKDPVWLNNDSTKEELLKFGKKTFTTNFLDSFKLCSKTGDIQGIAYIIPHKVQFSGNTKQNKIYLKRMFLCEDAKGLLPEWSTFVRCIINTNSLRPTASREALMNDGQMVKARKELTLCFKDYLKYLTVADTQTLSQIIKIHHLYIKALAVEDNDLLKMFIDYIPFETNKGMMNFLSLRTYNEIIYYTPSLDDFRQIRRIAGSQGKTVVNTAYSFETDLIEKMKIVMPQIHFRKITPQDILENFGEVITTYKPEYQNFEKKANTLLKLFYCKAQIKEFDPVDTPAIYVANDEAMNNKNIQNLSKSANPFASTLHTFIKKEEDNMPTLCFNKDNEIVQKLFHIKDSFIFEAIIHIMYVQALMLGGYPINKKEMEVFNNSLYQLMVLGMTDFMGDLDLNS</sequence>
<dbReference type="NCBIfam" id="NF010683">
    <property type="entry name" value="PRK14083.1"/>
    <property type="match status" value="1"/>
</dbReference>
<name>A0A2S8AG90_9FLAO</name>
<dbReference type="Pfam" id="PF13589">
    <property type="entry name" value="HATPase_c_3"/>
    <property type="match status" value="1"/>
</dbReference>
<dbReference type="InterPro" id="IPR001404">
    <property type="entry name" value="Hsp90_fam"/>
</dbReference>
<evidence type="ECO:0000256" key="2">
    <source>
        <dbReference type="ARBA" id="ARBA00022741"/>
    </source>
</evidence>
<feature type="binding site" evidence="5">
    <location>
        <position position="74"/>
    </location>
    <ligand>
        <name>ATP</name>
        <dbReference type="ChEBI" id="CHEBI:30616"/>
    </ligand>
</feature>
<protein>
    <submittedName>
        <fullName evidence="6">HSP90 family protein</fullName>
    </submittedName>
</protein>
<keyword evidence="4" id="KW-0143">Chaperone</keyword>